<dbReference type="SUPFAM" id="SSF53218">
    <property type="entry name" value="Molybdenum cofactor biosynthesis proteins"/>
    <property type="match status" value="1"/>
</dbReference>
<dbReference type="SUPFAM" id="SSF63882">
    <property type="entry name" value="MoeA N-terminal region -like"/>
    <property type="match status" value="1"/>
</dbReference>
<comment type="caution">
    <text evidence="10">The sequence shown here is derived from an EMBL/GenBank/DDBJ whole genome shotgun (WGS) entry which is preliminary data.</text>
</comment>
<keyword evidence="4 7" id="KW-0500">Molybdenum</keyword>
<dbReference type="EC" id="2.10.1.1" evidence="7"/>
<dbReference type="Gene3D" id="2.40.340.10">
    <property type="entry name" value="MoeA, C-terminal, domain IV"/>
    <property type="match status" value="1"/>
</dbReference>
<evidence type="ECO:0000256" key="6">
    <source>
        <dbReference type="ARBA" id="ARBA00047317"/>
    </source>
</evidence>
<dbReference type="Gene3D" id="3.40.980.10">
    <property type="entry name" value="MoaB/Mog-like domain"/>
    <property type="match status" value="1"/>
</dbReference>
<evidence type="ECO:0000256" key="2">
    <source>
        <dbReference type="ARBA" id="ARBA00005046"/>
    </source>
</evidence>
<name>A0ABP7D2M1_9MICC</name>
<evidence type="ECO:0000256" key="7">
    <source>
        <dbReference type="RuleBase" id="RU365090"/>
    </source>
</evidence>
<evidence type="ECO:0000256" key="5">
    <source>
        <dbReference type="ARBA" id="ARBA00023150"/>
    </source>
</evidence>
<keyword evidence="7" id="KW-0460">Magnesium</keyword>
<dbReference type="Gene3D" id="2.170.190.11">
    <property type="entry name" value="Molybdopterin biosynthesis moea protein, domain 3"/>
    <property type="match status" value="1"/>
</dbReference>
<dbReference type="InterPro" id="IPR038987">
    <property type="entry name" value="MoeA-like"/>
</dbReference>
<reference evidence="11" key="1">
    <citation type="journal article" date="2019" name="Int. J. Syst. Evol. Microbiol.">
        <title>The Global Catalogue of Microorganisms (GCM) 10K type strain sequencing project: providing services to taxonomists for standard genome sequencing and annotation.</title>
        <authorList>
            <consortium name="The Broad Institute Genomics Platform"/>
            <consortium name="The Broad Institute Genome Sequencing Center for Infectious Disease"/>
            <person name="Wu L."/>
            <person name="Ma J."/>
        </authorList>
    </citation>
    <scope>NUCLEOTIDE SEQUENCE [LARGE SCALE GENOMIC DNA]</scope>
    <source>
        <strain evidence="11">JCM 16961</strain>
    </source>
</reference>
<dbReference type="Gene3D" id="3.90.105.10">
    <property type="entry name" value="Molybdopterin biosynthesis moea protein, domain 2"/>
    <property type="match status" value="1"/>
</dbReference>
<dbReference type="Proteomes" id="UP001501536">
    <property type="component" value="Unassembled WGS sequence"/>
</dbReference>
<dbReference type="RefSeq" id="WP_344881078.1">
    <property type="nucleotide sequence ID" value="NZ_BAABCJ010000001.1"/>
</dbReference>
<dbReference type="PROSITE" id="PS01078">
    <property type="entry name" value="MOCF_BIOSYNTHESIS_1"/>
    <property type="match status" value="1"/>
</dbReference>
<dbReference type="InterPro" id="IPR036425">
    <property type="entry name" value="MoaB/Mog-like_dom_sf"/>
</dbReference>
<dbReference type="InterPro" id="IPR005111">
    <property type="entry name" value="MoeA_C_domain_IV"/>
</dbReference>
<dbReference type="CDD" id="cd00887">
    <property type="entry name" value="MoeA"/>
    <property type="match status" value="1"/>
</dbReference>
<dbReference type="EMBL" id="BAABCJ010000001">
    <property type="protein sequence ID" value="GAA3699826.1"/>
    <property type="molecule type" value="Genomic_DNA"/>
</dbReference>
<dbReference type="PANTHER" id="PTHR10192:SF5">
    <property type="entry name" value="GEPHYRIN"/>
    <property type="match status" value="1"/>
</dbReference>
<dbReference type="Pfam" id="PF03453">
    <property type="entry name" value="MoeA_N"/>
    <property type="match status" value="1"/>
</dbReference>
<dbReference type="InterPro" id="IPR008284">
    <property type="entry name" value="MoCF_biosynth_CS"/>
</dbReference>
<dbReference type="Pfam" id="PF00994">
    <property type="entry name" value="MoCF_biosynth"/>
    <property type="match status" value="1"/>
</dbReference>
<evidence type="ECO:0000259" key="9">
    <source>
        <dbReference type="SMART" id="SM00852"/>
    </source>
</evidence>
<keyword evidence="11" id="KW-1185">Reference proteome</keyword>
<dbReference type="Pfam" id="PF03454">
    <property type="entry name" value="MoeA_C"/>
    <property type="match status" value="1"/>
</dbReference>
<dbReference type="SUPFAM" id="SSF63867">
    <property type="entry name" value="MoeA C-terminal domain-like"/>
    <property type="match status" value="1"/>
</dbReference>
<feature type="domain" description="MoaB/Mog" evidence="9">
    <location>
        <begin position="174"/>
        <end position="309"/>
    </location>
</feature>
<dbReference type="InterPro" id="IPR036688">
    <property type="entry name" value="MoeA_C_domain_IV_sf"/>
</dbReference>
<evidence type="ECO:0000256" key="3">
    <source>
        <dbReference type="ARBA" id="ARBA00010763"/>
    </source>
</evidence>
<dbReference type="SMART" id="SM00852">
    <property type="entry name" value="MoCF_biosynth"/>
    <property type="match status" value="1"/>
</dbReference>
<comment type="function">
    <text evidence="1 7">Catalyzes the insertion of molybdate into adenylated molybdopterin with the concomitant release of AMP.</text>
</comment>
<evidence type="ECO:0000256" key="4">
    <source>
        <dbReference type="ARBA" id="ARBA00022505"/>
    </source>
</evidence>
<comment type="pathway">
    <text evidence="2 7">Cofactor biosynthesis; molybdopterin biosynthesis.</text>
</comment>
<keyword evidence="7" id="KW-0479">Metal-binding</keyword>
<dbReference type="PANTHER" id="PTHR10192">
    <property type="entry name" value="MOLYBDOPTERIN BIOSYNTHESIS PROTEIN"/>
    <property type="match status" value="1"/>
</dbReference>
<evidence type="ECO:0000256" key="8">
    <source>
        <dbReference type="SAM" id="MobiDB-lite"/>
    </source>
</evidence>
<gene>
    <name evidence="10" type="ORF">GCM10022377_11040</name>
</gene>
<keyword evidence="7" id="KW-0808">Transferase</keyword>
<proteinExistence type="inferred from homology"/>
<comment type="similarity">
    <text evidence="3 7">Belongs to the MoeA family.</text>
</comment>
<evidence type="ECO:0000256" key="1">
    <source>
        <dbReference type="ARBA" id="ARBA00002901"/>
    </source>
</evidence>
<evidence type="ECO:0000313" key="10">
    <source>
        <dbReference type="EMBL" id="GAA3699826.1"/>
    </source>
</evidence>
<feature type="region of interest" description="Disordered" evidence="8">
    <location>
        <begin position="311"/>
        <end position="334"/>
    </location>
</feature>
<keyword evidence="5 7" id="KW-0501">Molybdenum cofactor biosynthesis</keyword>
<accession>A0ABP7D2M1</accession>
<sequence>MAGSPWPAARAAAYRAGAALAPRLDGSRRIPVPECSGRVCAEDVLAPMDLPHFASSAMDGWAVSGPSPWRLVPAGDPRRPAPLESRTAAAVLTGAPLPAGTTAVLRSERGDASAGLLRATEPLRDGADIRPAGREASRGDLLVRAGTRLTPAHAAAVAVAGVDAVRVASAPRVRLVLTGDEVVETGVPEPGYVRDAFRPLLPAAVAGLGGEVAAVVRIGDDRRRTDEEIAAAADLVILTGGTGRSRADHVRAAIEDLGAELLVDQIDMRPGHPALLARRADGALLVALPGNPLAAVAALLTLAAPALAGATGRAEPRPRRAPAGEPHAPLPGRHRLVPSVVADDATGGLVACDRAGPGMMRGLAGADVLMVVPPEGIEAGEPVEFLPLPWSTR</sequence>
<protein>
    <recommendedName>
        <fullName evidence="7">Molybdopterin molybdenumtransferase</fullName>
        <ecNumber evidence="7">2.10.1.1</ecNumber>
    </recommendedName>
</protein>
<dbReference type="InterPro" id="IPR036135">
    <property type="entry name" value="MoeA_linker/N_sf"/>
</dbReference>
<organism evidence="10 11">
    <name type="scientific">Zhihengliuella alba</name>
    <dbReference type="NCBI Taxonomy" id="547018"/>
    <lineage>
        <taxon>Bacteria</taxon>
        <taxon>Bacillati</taxon>
        <taxon>Actinomycetota</taxon>
        <taxon>Actinomycetes</taxon>
        <taxon>Micrococcales</taxon>
        <taxon>Micrococcaceae</taxon>
        <taxon>Zhihengliuella</taxon>
    </lineage>
</organism>
<comment type="cofactor">
    <cofactor evidence="7">
        <name>Mg(2+)</name>
        <dbReference type="ChEBI" id="CHEBI:18420"/>
    </cofactor>
</comment>
<evidence type="ECO:0000313" key="11">
    <source>
        <dbReference type="Proteomes" id="UP001501536"/>
    </source>
</evidence>
<comment type="catalytic activity">
    <reaction evidence="6">
        <text>adenylyl-molybdopterin + molybdate = Mo-molybdopterin + AMP + H(+)</text>
        <dbReference type="Rhea" id="RHEA:35047"/>
        <dbReference type="ChEBI" id="CHEBI:15378"/>
        <dbReference type="ChEBI" id="CHEBI:36264"/>
        <dbReference type="ChEBI" id="CHEBI:62727"/>
        <dbReference type="ChEBI" id="CHEBI:71302"/>
        <dbReference type="ChEBI" id="CHEBI:456215"/>
        <dbReference type="EC" id="2.10.1.1"/>
    </reaction>
</comment>
<dbReference type="InterPro" id="IPR001453">
    <property type="entry name" value="MoaB/Mog_dom"/>
</dbReference>
<dbReference type="InterPro" id="IPR005110">
    <property type="entry name" value="MoeA_linker/N"/>
</dbReference>